<keyword evidence="1" id="KW-0732">Signal</keyword>
<feature type="signal peptide" evidence="1">
    <location>
        <begin position="1"/>
        <end position="27"/>
    </location>
</feature>
<evidence type="ECO:0000313" key="4">
    <source>
        <dbReference type="Proteomes" id="UP001642540"/>
    </source>
</evidence>
<dbReference type="Proteomes" id="UP001642540">
    <property type="component" value="Unassembled WGS sequence"/>
</dbReference>
<feature type="domain" description="EGF-like" evidence="2">
    <location>
        <begin position="225"/>
        <end position="262"/>
    </location>
</feature>
<protein>
    <recommendedName>
        <fullName evidence="2">EGF-like domain-containing protein</fullName>
    </recommendedName>
</protein>
<organism evidence="3 4">
    <name type="scientific">Orchesella dallaii</name>
    <dbReference type="NCBI Taxonomy" id="48710"/>
    <lineage>
        <taxon>Eukaryota</taxon>
        <taxon>Metazoa</taxon>
        <taxon>Ecdysozoa</taxon>
        <taxon>Arthropoda</taxon>
        <taxon>Hexapoda</taxon>
        <taxon>Collembola</taxon>
        <taxon>Entomobryomorpha</taxon>
        <taxon>Entomobryoidea</taxon>
        <taxon>Orchesellidae</taxon>
        <taxon>Orchesellinae</taxon>
        <taxon>Orchesella</taxon>
    </lineage>
</organism>
<keyword evidence="4" id="KW-1185">Reference proteome</keyword>
<feature type="domain" description="EGF-like" evidence="2">
    <location>
        <begin position="268"/>
        <end position="316"/>
    </location>
</feature>
<feature type="domain" description="EGF-like" evidence="2">
    <location>
        <begin position="465"/>
        <end position="508"/>
    </location>
</feature>
<feature type="domain" description="EGF-like" evidence="2">
    <location>
        <begin position="182"/>
        <end position="217"/>
    </location>
</feature>
<evidence type="ECO:0000259" key="2">
    <source>
        <dbReference type="SMART" id="SM00181"/>
    </source>
</evidence>
<dbReference type="EMBL" id="CAXLJM020000009">
    <property type="protein sequence ID" value="CAL8075848.1"/>
    <property type="molecule type" value="Genomic_DNA"/>
</dbReference>
<proteinExistence type="predicted"/>
<accession>A0ABP1PSK2</accession>
<dbReference type="InterPro" id="IPR000742">
    <property type="entry name" value="EGF"/>
</dbReference>
<name>A0ABP1PSK2_9HEXA</name>
<dbReference type="PANTHER" id="PTHR39069">
    <property type="entry name" value="ECDYSONE-INDUCIBLE GENE E1, ISOFORM A"/>
    <property type="match status" value="1"/>
</dbReference>
<feature type="chain" id="PRO_5046491882" description="EGF-like domain-containing protein" evidence="1">
    <location>
        <begin position="28"/>
        <end position="526"/>
    </location>
</feature>
<feature type="domain" description="EGF-like" evidence="2">
    <location>
        <begin position="83"/>
        <end position="131"/>
    </location>
</feature>
<dbReference type="PANTHER" id="PTHR39069:SF8">
    <property type="entry name" value="FI17111P1"/>
    <property type="match status" value="1"/>
</dbReference>
<comment type="caution">
    <text evidence="3">The sequence shown here is derived from an EMBL/GenBank/DDBJ whole genome shotgun (WGS) entry which is preliminary data.</text>
</comment>
<dbReference type="SMART" id="SM00181">
    <property type="entry name" value="EGF"/>
    <property type="match status" value="5"/>
</dbReference>
<sequence>MILLQIKMLRSVFPPLLIFMLLHQVSTETSSHRNRLKYGESCSSETQCDSTALLKCNKGICGCLEPNTMTYNGTSCVVLAHQFCLPIDKLGLKEKQEYHKLPCVANAACTLHNPICNCLKGFYVGSDSTCKQKLYGTSCNSNLDCDTDANLVCKDRKHCDCKHNISIYDSISHQCLGTVGSPCDENGMGCSSNATCSNGRCSCRPDYQFLNKKGECEWKRGYNESCEENNQCDEEKFICNTKTKSCDCRSLQIYNVSSNTCVGLAGGLCFERKYPKESVPYRAECVANSECKGLPSNVIQCKCKDGYTPSSDGRCLIPHGGKCGAEEVCSEVEQGTVCFEGRCLCKTGQVFNKIRNKCVGQLHSRCNETTICVEDTHCAASEGGNDDLKQCACNKGLVPVDNNCHPTIGKECDYKLEWGEDNRKPSRVCDPLALSLHCINGICQCGNLEFYDKATKQCRGLVGSYCELESESYCTPNAECRLVRTQKLKRGMCKCKTGWKAGKDGSCAGDSQHGGGYYANVPRIYG</sequence>
<gene>
    <name evidence="3" type="ORF">ODALV1_LOCUS3297</name>
</gene>
<evidence type="ECO:0000256" key="1">
    <source>
        <dbReference type="SAM" id="SignalP"/>
    </source>
</evidence>
<reference evidence="3 4" key="1">
    <citation type="submission" date="2024-08" db="EMBL/GenBank/DDBJ databases">
        <authorList>
            <person name="Cucini C."/>
            <person name="Frati F."/>
        </authorList>
    </citation>
    <scope>NUCLEOTIDE SEQUENCE [LARGE SCALE GENOMIC DNA]</scope>
</reference>
<evidence type="ECO:0000313" key="3">
    <source>
        <dbReference type="EMBL" id="CAL8075848.1"/>
    </source>
</evidence>